<dbReference type="PANTHER" id="PTHR43090">
    <property type="entry name" value="1-(5-PHOSPHORIBOSYL)-5-[(5-PHOSPHORIBOSYLAMINO)METHYLIDENEAMINO] IMIDAZOLE-4-CARBOXAMIDE ISOMERASE"/>
    <property type="match status" value="1"/>
</dbReference>
<dbReference type="GO" id="GO:0000162">
    <property type="term" value="P:L-tryptophan biosynthetic process"/>
    <property type="evidence" value="ECO:0007669"/>
    <property type="project" value="TreeGrafter"/>
</dbReference>
<reference evidence="4" key="1">
    <citation type="submission" date="2012-02" db="EMBL/GenBank/DDBJ databases">
        <title>Complete sequence of chromosome of Methanomethylovorans hollandica DSM 15978.</title>
        <authorList>
            <person name="Lucas S."/>
            <person name="Copeland A."/>
            <person name="Lapidus A."/>
            <person name="Glavina del Rio T."/>
            <person name="Dalin E."/>
            <person name="Tice H."/>
            <person name="Bruce D."/>
            <person name="Goodwin L."/>
            <person name="Pitluck S."/>
            <person name="Peters L."/>
            <person name="Mikhailova N."/>
            <person name="Held B."/>
            <person name="Kyrpides N."/>
            <person name="Mavromatis K."/>
            <person name="Ivanova N."/>
            <person name="Brettin T."/>
            <person name="Detter J.C."/>
            <person name="Han C."/>
            <person name="Larimer F."/>
            <person name="Land M."/>
            <person name="Hauser L."/>
            <person name="Markowitz V."/>
            <person name="Cheng J.-F."/>
            <person name="Hugenholtz P."/>
            <person name="Woyke T."/>
            <person name="Wu D."/>
            <person name="Spring S."/>
            <person name="Schroeder M."/>
            <person name="Brambilla E."/>
            <person name="Klenk H.-P."/>
            <person name="Eisen J.A."/>
        </authorList>
    </citation>
    <scope>NUCLEOTIDE SEQUENCE [LARGE SCALE GENOMIC DNA]</scope>
    <source>
        <strain evidence="4">DSM 15978 / NBRC 107637 / DMS1</strain>
    </source>
</reference>
<proteinExistence type="inferred from homology"/>
<dbReference type="InterPro" id="IPR044524">
    <property type="entry name" value="Isoase_HisA-like"/>
</dbReference>
<gene>
    <name evidence="3" type="ordered locus">Metho_1722</name>
</gene>
<dbReference type="GO" id="GO:0003949">
    <property type="term" value="F:1-(5-phosphoribosyl)-5-[(5-phosphoribosylamino)methylideneamino]imidazole-4-carboxamide isomerase activity"/>
    <property type="evidence" value="ECO:0007669"/>
    <property type="project" value="InterPro"/>
</dbReference>
<dbReference type="GO" id="GO:0005737">
    <property type="term" value="C:cytoplasm"/>
    <property type="evidence" value="ECO:0007669"/>
    <property type="project" value="TreeGrafter"/>
</dbReference>
<dbReference type="PANTHER" id="PTHR43090:SF2">
    <property type="entry name" value="1-(5-PHOSPHORIBOSYL)-5-[(5-PHOSPHORIBOSYLAMINO)METHYLIDENEAMINO] IMIDAZOLE-4-CARBOXAMIDE ISOMERASE"/>
    <property type="match status" value="1"/>
</dbReference>
<dbReference type="OrthoDB" id="146815at2157"/>
<dbReference type="SUPFAM" id="SSF51366">
    <property type="entry name" value="Ribulose-phoshate binding barrel"/>
    <property type="match status" value="1"/>
</dbReference>
<evidence type="ECO:0000313" key="3">
    <source>
        <dbReference type="EMBL" id="AGB49911.1"/>
    </source>
</evidence>
<keyword evidence="4" id="KW-1185">Reference proteome</keyword>
<dbReference type="CDD" id="cd04723">
    <property type="entry name" value="HisA_HisF"/>
    <property type="match status" value="1"/>
</dbReference>
<dbReference type="STRING" id="867904.Metho_1722"/>
<comment type="similarity">
    <text evidence="1 2">Belongs to the HisA/HisF family.</text>
</comment>
<dbReference type="InterPro" id="IPR013785">
    <property type="entry name" value="Aldolase_TIM"/>
</dbReference>
<evidence type="ECO:0000256" key="2">
    <source>
        <dbReference type="RuleBase" id="RU003657"/>
    </source>
</evidence>
<dbReference type="GO" id="GO:0000105">
    <property type="term" value="P:L-histidine biosynthetic process"/>
    <property type="evidence" value="ECO:0007669"/>
    <property type="project" value="UniProtKB-KW"/>
</dbReference>
<dbReference type="AlphaFoldDB" id="L0KXS3"/>
<keyword evidence="2" id="KW-0028">Amino-acid biosynthesis</keyword>
<dbReference type="KEGG" id="mhz:Metho_1722"/>
<dbReference type="Pfam" id="PF00977">
    <property type="entry name" value="His_biosynth"/>
    <property type="match status" value="1"/>
</dbReference>
<organism evidence="3 4">
    <name type="scientific">Methanomethylovorans hollandica (strain DSM 15978 / NBRC 107637 / DMS1)</name>
    <dbReference type="NCBI Taxonomy" id="867904"/>
    <lineage>
        <taxon>Archaea</taxon>
        <taxon>Methanobacteriati</taxon>
        <taxon>Methanobacteriota</taxon>
        <taxon>Stenosarchaea group</taxon>
        <taxon>Methanomicrobia</taxon>
        <taxon>Methanosarcinales</taxon>
        <taxon>Methanosarcinaceae</taxon>
        <taxon>Methanomethylovorans</taxon>
    </lineage>
</organism>
<dbReference type="InterPro" id="IPR006062">
    <property type="entry name" value="His_biosynth"/>
</dbReference>
<keyword evidence="2" id="KW-0368">Histidine biosynthesis</keyword>
<sequence>MFRIVFVLDLYNINVVHAQGGDRKNYRPVHLTSHICTTSEPIKLIEEINPKEVYIADLNILQGAGHHNTNFPVIRQISSRVTTMLDPGISSVEEAIEASSLADGIILGTETSSFQTIKEVAALLPGKVNVSIDKKHGKVLTSDPHMPQEPTDIVHELNALDIRNIIVLDMDRVGTSSGVDSQFLSNIVSISHHDVLLGGGVKDIHDIDKLESIGIKGALVATALHNGSIPLYMAQQ</sequence>
<name>L0KXS3_METHD</name>
<accession>L0KXS3</accession>
<dbReference type="RefSeq" id="WP_015325076.1">
    <property type="nucleotide sequence ID" value="NC_019977.1"/>
</dbReference>
<dbReference type="EMBL" id="CP003362">
    <property type="protein sequence ID" value="AGB49911.1"/>
    <property type="molecule type" value="Genomic_DNA"/>
</dbReference>
<dbReference type="Proteomes" id="UP000010866">
    <property type="component" value="Chromosome"/>
</dbReference>
<dbReference type="Gene3D" id="3.20.20.70">
    <property type="entry name" value="Aldolase class I"/>
    <property type="match status" value="1"/>
</dbReference>
<evidence type="ECO:0000256" key="1">
    <source>
        <dbReference type="ARBA" id="ARBA00009667"/>
    </source>
</evidence>
<dbReference type="HOGENOM" id="CLU_048577_2_0_2"/>
<dbReference type="GeneID" id="14406235"/>
<dbReference type="InterPro" id="IPR011060">
    <property type="entry name" value="RibuloseP-bd_barrel"/>
</dbReference>
<evidence type="ECO:0000313" key="4">
    <source>
        <dbReference type="Proteomes" id="UP000010866"/>
    </source>
</evidence>
<protein>
    <submittedName>
        <fullName evidence="3">HisA/hisF family protein</fullName>
    </submittedName>
</protein>